<reference evidence="3" key="1">
    <citation type="submission" date="2019-09" db="EMBL/GenBank/DDBJ databases">
        <title>Characterisation of the sponge microbiome using genome-centric metagenomics.</title>
        <authorList>
            <person name="Engelberts J.P."/>
            <person name="Robbins S.J."/>
            <person name="De Goeij J.M."/>
            <person name="Aranda M."/>
            <person name="Bell S.C."/>
            <person name="Webster N.S."/>
        </authorList>
    </citation>
    <scope>NUCLEOTIDE SEQUENCE</scope>
    <source>
        <strain evidence="3">SB0664_bin_27</strain>
    </source>
</reference>
<dbReference type="GO" id="GO:0003676">
    <property type="term" value="F:nucleic acid binding"/>
    <property type="evidence" value="ECO:0007669"/>
    <property type="project" value="InterPro"/>
</dbReference>
<dbReference type="PANTHER" id="PTHR47618:SF1">
    <property type="entry name" value="BIFUNCTIONAL OLIGORIBONUCLEASE AND PAP PHOSPHATASE NRNA"/>
    <property type="match status" value="1"/>
</dbReference>
<dbReference type="Pfam" id="PF01368">
    <property type="entry name" value="DHH"/>
    <property type="match status" value="1"/>
</dbReference>
<dbReference type="InterPro" id="IPR001667">
    <property type="entry name" value="DDH_dom"/>
</dbReference>
<protein>
    <submittedName>
        <fullName evidence="3">Uncharacterized protein</fullName>
    </submittedName>
</protein>
<dbReference type="Gene3D" id="3.10.310.30">
    <property type="match status" value="1"/>
</dbReference>
<sequence>MTLNASLLKQGAACGQEGVPPPPLLLSLLDSSHHILCVSHVSPDGDAVGSLLALGSILRAQGKRPTLALQDEVTSEFQFMPGAEKIIGPAEVAHSYDLIVCLDTSSIDRIGTVYIPEIHNQIPLVVIDHHVTNTLFGTDNWVDTGCAATCQMLVRLADALGVPLSEEIAFSLLTGLVTDTLCFRTANTDTNVLQAALRLVNAGASLEFVVRNTLDSRSLGLVRLWGVGLANVQMEEGIIWATLNAESRQRSGVEPHQSDGLANFLVTVREADISATFAQRFANNGQELIECSFRAKPGFNVSQVAYSFGGGGHPPAAGCTVSGSLQEVSARVVAALRELRRQSVDGDSG</sequence>
<feature type="domain" description="DDH" evidence="1">
    <location>
        <begin position="35"/>
        <end position="175"/>
    </location>
</feature>
<dbReference type="AlphaFoldDB" id="A0A6B0YQX4"/>
<evidence type="ECO:0000259" key="1">
    <source>
        <dbReference type="Pfam" id="PF01368"/>
    </source>
</evidence>
<comment type="caution">
    <text evidence="3">The sequence shown here is derived from an EMBL/GenBank/DDBJ whole genome shotgun (WGS) entry which is preliminary data.</text>
</comment>
<dbReference type="Gene3D" id="3.90.1640.10">
    <property type="entry name" value="inorganic pyrophosphatase (n-terminal core)"/>
    <property type="match status" value="1"/>
</dbReference>
<name>A0A6B0YQX4_9CHLR</name>
<evidence type="ECO:0000313" key="3">
    <source>
        <dbReference type="EMBL" id="MXY93370.1"/>
    </source>
</evidence>
<organism evidence="3">
    <name type="scientific">Caldilineaceae bacterium SB0664_bin_27</name>
    <dbReference type="NCBI Taxonomy" id="2605260"/>
    <lineage>
        <taxon>Bacteria</taxon>
        <taxon>Bacillati</taxon>
        <taxon>Chloroflexota</taxon>
        <taxon>Caldilineae</taxon>
        <taxon>Caldilineales</taxon>
        <taxon>Caldilineaceae</taxon>
    </lineage>
</organism>
<dbReference type="InterPro" id="IPR051319">
    <property type="entry name" value="Oligoribo/pAp-PDE_c-di-AMP_PDE"/>
</dbReference>
<gene>
    <name evidence="3" type="ORF">F4Y42_07980</name>
</gene>
<proteinExistence type="predicted"/>
<feature type="domain" description="DHHA1" evidence="2">
    <location>
        <begin position="251"/>
        <end position="333"/>
    </location>
</feature>
<dbReference type="SUPFAM" id="SSF64182">
    <property type="entry name" value="DHH phosphoesterases"/>
    <property type="match status" value="1"/>
</dbReference>
<evidence type="ECO:0000259" key="2">
    <source>
        <dbReference type="Pfam" id="PF02272"/>
    </source>
</evidence>
<dbReference type="Pfam" id="PF02272">
    <property type="entry name" value="DHHA1"/>
    <property type="match status" value="1"/>
</dbReference>
<accession>A0A6B0YQX4</accession>
<dbReference type="InterPro" id="IPR038763">
    <property type="entry name" value="DHH_sf"/>
</dbReference>
<dbReference type="PANTHER" id="PTHR47618">
    <property type="entry name" value="BIFUNCTIONAL OLIGORIBONUCLEASE AND PAP PHOSPHATASE NRNA"/>
    <property type="match status" value="1"/>
</dbReference>
<dbReference type="EMBL" id="VXRG01000067">
    <property type="protein sequence ID" value="MXY93370.1"/>
    <property type="molecule type" value="Genomic_DNA"/>
</dbReference>
<dbReference type="InterPro" id="IPR003156">
    <property type="entry name" value="DHHA1_dom"/>
</dbReference>